<feature type="signal peptide" evidence="1">
    <location>
        <begin position="1"/>
        <end position="21"/>
    </location>
</feature>
<protein>
    <submittedName>
        <fullName evidence="2">Uncharacterized protein</fullName>
    </submittedName>
</protein>
<name>A0A068RZ61_9FUNG</name>
<feature type="chain" id="PRO_5001655638" evidence="1">
    <location>
        <begin position="22"/>
        <end position="66"/>
    </location>
</feature>
<evidence type="ECO:0000256" key="1">
    <source>
        <dbReference type="SAM" id="SignalP"/>
    </source>
</evidence>
<accession>A0A068RZ61</accession>
<reference evidence="2" key="1">
    <citation type="submission" date="2013-08" db="EMBL/GenBank/DDBJ databases">
        <title>Gene expansion shapes genome architecture in the human pathogen Lichtheimia corymbifera: an evolutionary genomics analysis in the ancient terrestrial Mucorales (Mucoromycotina).</title>
        <authorList>
            <person name="Schwartze V.U."/>
            <person name="Winter S."/>
            <person name="Shelest E."/>
            <person name="Marcet-Houben M."/>
            <person name="Horn F."/>
            <person name="Wehner S."/>
            <person name="Hoffmann K."/>
            <person name="Riege K."/>
            <person name="Sammeth M."/>
            <person name="Nowrousian M."/>
            <person name="Valiante V."/>
            <person name="Linde J."/>
            <person name="Jacobsen I.D."/>
            <person name="Marz M."/>
            <person name="Brakhage A.A."/>
            <person name="Gabaldon T."/>
            <person name="Bocker S."/>
            <person name="Voigt K."/>
        </authorList>
    </citation>
    <scope>NUCLEOTIDE SEQUENCE [LARGE SCALE GENOMIC DNA]</scope>
    <source>
        <strain evidence="2">FSU 9682</strain>
    </source>
</reference>
<dbReference type="Proteomes" id="UP000027586">
    <property type="component" value="Unassembled WGS sequence"/>
</dbReference>
<proteinExistence type="predicted"/>
<dbReference type="EMBL" id="CBTN010000026">
    <property type="protein sequence ID" value="CDH54902.1"/>
    <property type="molecule type" value="Genomic_DNA"/>
</dbReference>
<evidence type="ECO:0000313" key="2">
    <source>
        <dbReference type="EMBL" id="CDH54902.1"/>
    </source>
</evidence>
<dbReference type="VEuPathDB" id="FungiDB:LCOR_06114.1"/>
<organism evidence="2 3">
    <name type="scientific">Lichtheimia corymbifera JMRC:FSU:9682</name>
    <dbReference type="NCBI Taxonomy" id="1263082"/>
    <lineage>
        <taxon>Eukaryota</taxon>
        <taxon>Fungi</taxon>
        <taxon>Fungi incertae sedis</taxon>
        <taxon>Mucoromycota</taxon>
        <taxon>Mucoromycotina</taxon>
        <taxon>Mucoromycetes</taxon>
        <taxon>Mucorales</taxon>
        <taxon>Lichtheimiaceae</taxon>
        <taxon>Lichtheimia</taxon>
    </lineage>
</organism>
<keyword evidence="1" id="KW-0732">Signal</keyword>
<evidence type="ECO:0000313" key="3">
    <source>
        <dbReference type="Proteomes" id="UP000027586"/>
    </source>
</evidence>
<dbReference type="AlphaFoldDB" id="A0A068RZ61"/>
<gene>
    <name evidence="2" type="ORF">LCOR_06114.1</name>
</gene>
<keyword evidence="3" id="KW-1185">Reference proteome</keyword>
<sequence length="66" mass="6954">MKPTLILAIVAGLVFSQVAQASGCTCLPKDTCDKECTTPGWKCVEQPGCNASIGCNDGQAYRCTQQ</sequence>
<comment type="caution">
    <text evidence="2">The sequence shown here is derived from an EMBL/GenBank/DDBJ whole genome shotgun (WGS) entry which is preliminary data.</text>
</comment>